<accession>R7S1N6</accession>
<sequence>MVQDCGGGMSLVIIEVEAVEHGTPSRVVQGIREMEHDKQQAAAAGKTGKTEIDVLADMKRWMLSHSEMFDFVICQALKVDIVKPLDRPDQCILIDVDYAPPDARGRLPKRQQQFIIKKCTVCDAPPEYRYWEFSEPGLADLHRLSEEIKANGGVGVNIVSLRCLSKEARFAQPIIIKDRPLAQRRLWVENWEELFRKVTAGEISEQSVNELWTKLKLYYLVDDDSKYAVARLGPGCVMGTHKSFMDPEYERPFALQIRGE</sequence>
<organism evidence="1 2">
    <name type="scientific">Punctularia strigosozonata (strain HHB-11173)</name>
    <name type="common">White-rot fungus</name>
    <dbReference type="NCBI Taxonomy" id="741275"/>
    <lineage>
        <taxon>Eukaryota</taxon>
        <taxon>Fungi</taxon>
        <taxon>Dikarya</taxon>
        <taxon>Basidiomycota</taxon>
        <taxon>Agaricomycotina</taxon>
        <taxon>Agaricomycetes</taxon>
        <taxon>Corticiales</taxon>
        <taxon>Punctulariaceae</taxon>
        <taxon>Punctularia</taxon>
    </lineage>
</organism>
<dbReference type="OrthoDB" id="3328663at2759"/>
<dbReference type="eggNOG" id="ENOG502RVCZ">
    <property type="taxonomic scope" value="Eukaryota"/>
</dbReference>
<dbReference type="EMBL" id="JH687559">
    <property type="protein sequence ID" value="EIN03744.1"/>
    <property type="molecule type" value="Genomic_DNA"/>
</dbReference>
<proteinExistence type="predicted"/>
<dbReference type="KEGG" id="psq:PUNSTDRAFT_139270"/>
<gene>
    <name evidence="1" type="ORF">PUNSTDRAFT_139270</name>
</gene>
<reference evidence="2" key="1">
    <citation type="journal article" date="2012" name="Science">
        <title>The Paleozoic origin of enzymatic lignin decomposition reconstructed from 31 fungal genomes.</title>
        <authorList>
            <person name="Floudas D."/>
            <person name="Binder M."/>
            <person name="Riley R."/>
            <person name="Barry K."/>
            <person name="Blanchette R.A."/>
            <person name="Henrissat B."/>
            <person name="Martinez A.T."/>
            <person name="Otillar R."/>
            <person name="Spatafora J.W."/>
            <person name="Yadav J.S."/>
            <person name="Aerts A."/>
            <person name="Benoit I."/>
            <person name="Boyd A."/>
            <person name="Carlson A."/>
            <person name="Copeland A."/>
            <person name="Coutinho P.M."/>
            <person name="de Vries R.P."/>
            <person name="Ferreira P."/>
            <person name="Findley K."/>
            <person name="Foster B."/>
            <person name="Gaskell J."/>
            <person name="Glotzer D."/>
            <person name="Gorecki P."/>
            <person name="Heitman J."/>
            <person name="Hesse C."/>
            <person name="Hori C."/>
            <person name="Igarashi K."/>
            <person name="Jurgens J.A."/>
            <person name="Kallen N."/>
            <person name="Kersten P."/>
            <person name="Kohler A."/>
            <person name="Kuees U."/>
            <person name="Kumar T.K.A."/>
            <person name="Kuo A."/>
            <person name="LaButti K."/>
            <person name="Larrondo L.F."/>
            <person name="Lindquist E."/>
            <person name="Ling A."/>
            <person name="Lombard V."/>
            <person name="Lucas S."/>
            <person name="Lundell T."/>
            <person name="Martin R."/>
            <person name="McLaughlin D.J."/>
            <person name="Morgenstern I."/>
            <person name="Morin E."/>
            <person name="Murat C."/>
            <person name="Nagy L.G."/>
            <person name="Nolan M."/>
            <person name="Ohm R.A."/>
            <person name="Patyshakuliyeva A."/>
            <person name="Rokas A."/>
            <person name="Ruiz-Duenas F.J."/>
            <person name="Sabat G."/>
            <person name="Salamov A."/>
            <person name="Samejima M."/>
            <person name="Schmutz J."/>
            <person name="Slot J.C."/>
            <person name="St John F."/>
            <person name="Stenlid J."/>
            <person name="Sun H."/>
            <person name="Sun S."/>
            <person name="Syed K."/>
            <person name="Tsang A."/>
            <person name="Wiebenga A."/>
            <person name="Young D."/>
            <person name="Pisabarro A."/>
            <person name="Eastwood D.C."/>
            <person name="Martin F."/>
            <person name="Cullen D."/>
            <person name="Grigoriev I.V."/>
            <person name="Hibbett D.S."/>
        </authorList>
    </citation>
    <scope>NUCLEOTIDE SEQUENCE [LARGE SCALE GENOMIC DNA]</scope>
    <source>
        <strain evidence="2">HHB-11173 SS5</strain>
    </source>
</reference>
<dbReference type="HOGENOM" id="CLU_1070139_0_0_1"/>
<keyword evidence="2" id="KW-1185">Reference proteome</keyword>
<dbReference type="RefSeq" id="XP_007389029.1">
    <property type="nucleotide sequence ID" value="XM_007388967.1"/>
</dbReference>
<evidence type="ECO:0000313" key="2">
    <source>
        <dbReference type="Proteomes" id="UP000054196"/>
    </source>
</evidence>
<protein>
    <submittedName>
        <fullName evidence="1">Uncharacterized protein</fullName>
    </submittedName>
</protein>
<name>R7S1N6_PUNST</name>
<dbReference type="Proteomes" id="UP000054196">
    <property type="component" value="Unassembled WGS sequence"/>
</dbReference>
<dbReference type="GeneID" id="18880268"/>
<evidence type="ECO:0000313" key="1">
    <source>
        <dbReference type="EMBL" id="EIN03744.1"/>
    </source>
</evidence>
<dbReference type="AlphaFoldDB" id="R7S1N6"/>